<dbReference type="Proteomes" id="UP001226160">
    <property type="component" value="Unassembled WGS sequence"/>
</dbReference>
<dbReference type="InterPro" id="IPR004682">
    <property type="entry name" value="TRAP_DctP"/>
</dbReference>
<dbReference type="SUPFAM" id="SSF53850">
    <property type="entry name" value="Periplasmic binding protein-like II"/>
    <property type="match status" value="1"/>
</dbReference>
<name>A0AAP4F9V9_9CORY</name>
<dbReference type="GO" id="GO:0055085">
    <property type="term" value="P:transmembrane transport"/>
    <property type="evidence" value="ECO:0007669"/>
    <property type="project" value="InterPro"/>
</dbReference>
<gene>
    <name evidence="5" type="ORF">QPX54_04660</name>
</gene>
<dbReference type="InterPro" id="IPR038404">
    <property type="entry name" value="TRAP_DctP_sf"/>
</dbReference>
<evidence type="ECO:0000313" key="5">
    <source>
        <dbReference type="EMBL" id="MDK4325808.1"/>
    </source>
</evidence>
<dbReference type="Gene3D" id="3.40.190.170">
    <property type="entry name" value="Bacterial extracellular solute-binding protein, family 7"/>
    <property type="match status" value="1"/>
</dbReference>
<sequence>MVNKLISKCSETSTNPLKKYQKKNLAAAIVVPALFCSACGLMESVEVAELQDNGNDVEFTKTLRMANVYEPNHAANRCGTATMKKELAKVGIELKVYPGSQLGNEMETVEQVVTGALDIGMSTGAFFANWYPEAVVVDVPFFVEDAETYDKVMRGKTMTQFYEEMADETGLEVYSSWLYGTRHITSNKPIRNPEDLRGVKIRTPDAPMYLQMMEAFGGTATPMALTEVYLGLQQGTIDAQENPIPTIYSNKFNEVQSTLNLTGHIIQGVQVFTSSDLLESLTEDEASALKAATDKARVANFECIKSGEVEILETWKKDGSIEIVDDVDQSKFQSAIEQRLLPDQEWASIYERVQDEIDSGITTVVGEDIKSSLLGEQIEG</sequence>
<organism evidence="5 6">
    <name type="scientific">Corynebacterium propinquum</name>
    <dbReference type="NCBI Taxonomy" id="43769"/>
    <lineage>
        <taxon>Bacteria</taxon>
        <taxon>Bacillati</taxon>
        <taxon>Actinomycetota</taxon>
        <taxon>Actinomycetes</taxon>
        <taxon>Mycobacteriales</taxon>
        <taxon>Corynebacteriaceae</taxon>
        <taxon>Corynebacterium</taxon>
    </lineage>
</organism>
<dbReference type="NCBIfam" id="TIGR00787">
    <property type="entry name" value="dctP"/>
    <property type="match status" value="1"/>
</dbReference>
<proteinExistence type="inferred from homology"/>
<dbReference type="Pfam" id="PF03480">
    <property type="entry name" value="DctP"/>
    <property type="match status" value="1"/>
</dbReference>
<comment type="subcellular location">
    <subcellularLocation>
        <location evidence="1">Cell envelope</location>
    </subcellularLocation>
</comment>
<dbReference type="AlphaFoldDB" id="A0AAP4F9V9"/>
<evidence type="ECO:0000256" key="1">
    <source>
        <dbReference type="ARBA" id="ARBA00004196"/>
    </source>
</evidence>
<reference evidence="5" key="1">
    <citation type="submission" date="2023-05" db="EMBL/GenBank/DDBJ databases">
        <title>Metabolic capabilities are highly conserved among human nasal-associated Corynebacterium species in pangenomic analyses.</title>
        <authorList>
            <person name="Tran T.H."/>
            <person name="Roberts A.Q."/>
            <person name="Escapa I.F."/>
            <person name="Gao W."/>
            <person name="Conlan S."/>
            <person name="Kong H."/>
            <person name="Segre J.A."/>
            <person name="Kelly M.S."/>
            <person name="Lemon K.P."/>
        </authorList>
    </citation>
    <scope>NUCLEOTIDE SEQUENCE</scope>
    <source>
        <strain evidence="5">KPL2654</strain>
    </source>
</reference>
<dbReference type="PANTHER" id="PTHR33376:SF4">
    <property type="entry name" value="SIALIC ACID-BINDING PERIPLASMIC PROTEIN SIAP"/>
    <property type="match status" value="1"/>
</dbReference>
<dbReference type="NCBIfam" id="NF037995">
    <property type="entry name" value="TRAP_S1"/>
    <property type="match status" value="1"/>
</dbReference>
<comment type="caution">
    <text evidence="5">The sequence shown here is derived from an EMBL/GenBank/DDBJ whole genome shotgun (WGS) entry which is preliminary data.</text>
</comment>
<accession>A0AAP4F9V9</accession>
<evidence type="ECO:0000256" key="3">
    <source>
        <dbReference type="ARBA" id="ARBA00022448"/>
    </source>
</evidence>
<dbReference type="PANTHER" id="PTHR33376">
    <property type="match status" value="1"/>
</dbReference>
<keyword evidence="3" id="KW-0813">Transport</keyword>
<evidence type="ECO:0000256" key="4">
    <source>
        <dbReference type="ARBA" id="ARBA00022729"/>
    </source>
</evidence>
<evidence type="ECO:0000313" key="6">
    <source>
        <dbReference type="Proteomes" id="UP001226160"/>
    </source>
</evidence>
<protein>
    <submittedName>
        <fullName evidence="5">DctP family TRAP transporter solute-binding subunit</fullName>
    </submittedName>
</protein>
<comment type="similarity">
    <text evidence="2">Belongs to the bacterial solute-binding protein 7 family.</text>
</comment>
<dbReference type="GO" id="GO:0030288">
    <property type="term" value="C:outer membrane-bounded periplasmic space"/>
    <property type="evidence" value="ECO:0007669"/>
    <property type="project" value="InterPro"/>
</dbReference>
<dbReference type="InterPro" id="IPR018389">
    <property type="entry name" value="DctP_fam"/>
</dbReference>
<dbReference type="RefSeq" id="WP_284589574.1">
    <property type="nucleotide sequence ID" value="NZ_JASNVP010000004.1"/>
</dbReference>
<keyword evidence="4" id="KW-0732">Signal</keyword>
<dbReference type="EMBL" id="JASNVP010000004">
    <property type="protein sequence ID" value="MDK4325808.1"/>
    <property type="molecule type" value="Genomic_DNA"/>
</dbReference>
<evidence type="ECO:0000256" key="2">
    <source>
        <dbReference type="ARBA" id="ARBA00009023"/>
    </source>
</evidence>